<evidence type="ECO:0000313" key="1">
    <source>
        <dbReference type="EMBL" id="CAB0151894.1"/>
    </source>
</evidence>
<dbReference type="EMBL" id="CADCXY010000007">
    <property type="protein sequence ID" value="CAB0151894.1"/>
    <property type="molecule type" value="Genomic_DNA"/>
</dbReference>
<gene>
    <name evidence="1" type="ORF">PSI9734_02255</name>
</gene>
<accession>A0A6S6WRI3</accession>
<organism evidence="1 2">
    <name type="scientific">Pseudidiomarina piscicola</name>
    <dbReference type="NCBI Taxonomy" id="2614830"/>
    <lineage>
        <taxon>Bacteria</taxon>
        <taxon>Pseudomonadati</taxon>
        <taxon>Pseudomonadota</taxon>
        <taxon>Gammaproteobacteria</taxon>
        <taxon>Alteromonadales</taxon>
        <taxon>Idiomarinaceae</taxon>
        <taxon>Pseudidiomarina</taxon>
    </lineage>
</organism>
<dbReference type="Proteomes" id="UP000481517">
    <property type="component" value="Unassembled WGS sequence"/>
</dbReference>
<sequence>MKSCVKLKDTDDISSSRNFVNLEKGVQYSV</sequence>
<reference evidence="1 2" key="1">
    <citation type="submission" date="2020-02" db="EMBL/GenBank/DDBJ databases">
        <authorList>
            <person name="Rodrigo-Torres L."/>
            <person name="Arahal R. D."/>
            <person name="Lucena T."/>
        </authorList>
    </citation>
    <scope>NUCLEOTIDE SEQUENCE [LARGE SCALE GENOMIC DNA]</scope>
    <source>
        <strain evidence="1 2">CECT 9734</strain>
    </source>
</reference>
<dbReference type="AlphaFoldDB" id="A0A6S6WRI3"/>
<name>A0A6S6WRI3_9GAMM</name>
<protein>
    <submittedName>
        <fullName evidence="1">Uncharacterized protein</fullName>
    </submittedName>
</protein>
<keyword evidence="2" id="KW-1185">Reference proteome</keyword>
<evidence type="ECO:0000313" key="2">
    <source>
        <dbReference type="Proteomes" id="UP000481517"/>
    </source>
</evidence>
<proteinExistence type="predicted"/>